<keyword evidence="5" id="KW-1185">Reference proteome</keyword>
<organism evidence="2 4">
    <name type="scientific">Aerococcus christensenii</name>
    <dbReference type="NCBI Taxonomy" id="87541"/>
    <lineage>
        <taxon>Bacteria</taxon>
        <taxon>Bacillati</taxon>
        <taxon>Bacillota</taxon>
        <taxon>Bacilli</taxon>
        <taxon>Lactobacillales</taxon>
        <taxon>Aerococcaceae</taxon>
        <taxon>Aerococcus</taxon>
    </lineage>
</organism>
<reference evidence="2 4" key="1">
    <citation type="submission" date="2016-01" db="EMBL/GenBank/DDBJ databases">
        <authorList>
            <person name="Oliw E.H."/>
        </authorList>
    </citation>
    <scope>NUCLEOTIDE SEQUENCE [LARGE SCALE GENOMIC DNA]</scope>
    <source>
        <strain evidence="2 4">KA00635</strain>
    </source>
</reference>
<dbReference type="KEGG" id="acg:AWM71_04755"/>
<evidence type="ECO:0000313" key="4">
    <source>
        <dbReference type="Proteomes" id="UP000070422"/>
    </source>
</evidence>
<dbReference type="AlphaFoldDB" id="A0A0X8F8D5"/>
<dbReference type="EMBL" id="PKGZ01000007">
    <property type="protein sequence ID" value="PKY90945.1"/>
    <property type="molecule type" value="Genomic_DNA"/>
</dbReference>
<dbReference type="CDD" id="cd00093">
    <property type="entry name" value="HTH_XRE"/>
    <property type="match status" value="1"/>
</dbReference>
<evidence type="ECO:0000313" key="3">
    <source>
        <dbReference type="EMBL" id="PKY90945.1"/>
    </source>
</evidence>
<proteinExistence type="predicted"/>
<evidence type="ECO:0000313" key="2">
    <source>
        <dbReference type="EMBL" id="KXB38289.1"/>
    </source>
</evidence>
<dbReference type="SUPFAM" id="SSF47413">
    <property type="entry name" value="lambda repressor-like DNA-binding domains"/>
    <property type="match status" value="1"/>
</dbReference>
<dbReference type="InterPro" id="IPR010982">
    <property type="entry name" value="Lambda_DNA-bd_dom_sf"/>
</dbReference>
<dbReference type="EMBL" id="LSCQ01000007">
    <property type="protein sequence ID" value="KXB38289.1"/>
    <property type="molecule type" value="Genomic_DNA"/>
</dbReference>
<dbReference type="SMART" id="SM00530">
    <property type="entry name" value="HTH_XRE"/>
    <property type="match status" value="1"/>
</dbReference>
<dbReference type="Gene3D" id="1.10.260.40">
    <property type="entry name" value="lambda repressor-like DNA-binding domains"/>
    <property type="match status" value="1"/>
</dbReference>
<dbReference type="InterPro" id="IPR001387">
    <property type="entry name" value="Cro/C1-type_HTH"/>
</dbReference>
<dbReference type="Proteomes" id="UP000070422">
    <property type="component" value="Unassembled WGS sequence"/>
</dbReference>
<dbReference type="GO" id="GO:0003677">
    <property type="term" value="F:DNA binding"/>
    <property type="evidence" value="ECO:0007669"/>
    <property type="project" value="UniProtKB-KW"/>
</dbReference>
<reference evidence="3 5" key="2">
    <citation type="submission" date="2017-12" db="EMBL/GenBank/DDBJ databases">
        <title>Phylogenetic diversity of female urinary microbiome.</title>
        <authorList>
            <person name="Thomas-White K."/>
            <person name="Wolfe A.J."/>
        </authorList>
    </citation>
    <scope>NUCLEOTIDE SEQUENCE [LARGE SCALE GENOMIC DNA]</scope>
    <source>
        <strain evidence="3 5">UMB0844</strain>
    </source>
</reference>
<dbReference type="OrthoDB" id="2134885at2"/>
<dbReference type="Pfam" id="PF01381">
    <property type="entry name" value="HTH_3"/>
    <property type="match status" value="1"/>
</dbReference>
<dbReference type="Proteomes" id="UP000234775">
    <property type="component" value="Unassembled WGS sequence"/>
</dbReference>
<gene>
    <name evidence="3" type="ORF">CYJ27_07575</name>
    <name evidence="2" type="ORF">HMPREF3187_00041</name>
</gene>
<keyword evidence="2" id="KW-0238">DNA-binding</keyword>
<evidence type="ECO:0000259" key="1">
    <source>
        <dbReference type="PROSITE" id="PS50943"/>
    </source>
</evidence>
<accession>A0A0X8F8D5</accession>
<dbReference type="STRING" id="87541.AWM71_04755"/>
<sequence>MGKAVSDLTLDEKHFARQQASAKASDVLLKIRRERGLSQAQLAEVSGRKQSYISRVESRQQNISLGTLQEIVNSVGAELIIDVDLH</sequence>
<dbReference type="PROSITE" id="PS50943">
    <property type="entry name" value="HTH_CROC1"/>
    <property type="match status" value="1"/>
</dbReference>
<name>A0A0X8F8D5_9LACT</name>
<dbReference type="RefSeq" id="WP_060776887.1">
    <property type="nucleotide sequence ID" value="NZ_CP014159.1"/>
</dbReference>
<dbReference type="PATRIC" id="fig|87541.4.peg.41"/>
<evidence type="ECO:0000313" key="5">
    <source>
        <dbReference type="Proteomes" id="UP000234775"/>
    </source>
</evidence>
<comment type="caution">
    <text evidence="2">The sequence shown here is derived from an EMBL/GenBank/DDBJ whole genome shotgun (WGS) entry which is preliminary data.</text>
</comment>
<protein>
    <submittedName>
        <fullName evidence="2">DNA-binding helix-turn-helix protein</fullName>
    </submittedName>
    <submittedName>
        <fullName evidence="3">XRE family transcriptional regulator</fullName>
    </submittedName>
</protein>
<feature type="domain" description="HTH cro/C1-type" evidence="1">
    <location>
        <begin position="28"/>
        <end position="86"/>
    </location>
</feature>